<dbReference type="AlphaFoldDB" id="A0A5N5DMR0"/>
<accession>A0A5N5DMR0</accession>
<dbReference type="InterPro" id="IPR003140">
    <property type="entry name" value="PLipase/COase/thioEstase"/>
</dbReference>
<dbReference type="PANTHER" id="PTHR10655:SF67">
    <property type="entry name" value="PHOSPHOLIPASE_CARBOXYLESTERASE SUPERFAMILY (AFU_ORTHOLOGUE AFUA_5G09340)"/>
    <property type="match status" value="1"/>
</dbReference>
<dbReference type="InterPro" id="IPR050565">
    <property type="entry name" value="LYPA1-2/EST-like"/>
</dbReference>
<evidence type="ECO:0000259" key="2">
    <source>
        <dbReference type="Pfam" id="PF02230"/>
    </source>
</evidence>
<comment type="caution">
    <text evidence="3">The sequence shown here is derived from an EMBL/GenBank/DDBJ whole genome shotgun (WGS) entry which is preliminary data.</text>
</comment>
<dbReference type="InterPro" id="IPR029058">
    <property type="entry name" value="AB_hydrolase_fold"/>
</dbReference>
<keyword evidence="3" id="KW-0378">Hydrolase</keyword>
<dbReference type="SUPFAM" id="SSF53474">
    <property type="entry name" value="alpha/beta-Hydrolases"/>
    <property type="match status" value="1"/>
</dbReference>
<dbReference type="EMBL" id="VCHE01000013">
    <property type="protein sequence ID" value="KAB2578192.1"/>
    <property type="molecule type" value="Genomic_DNA"/>
</dbReference>
<proteinExistence type="inferred from homology"/>
<keyword evidence="4" id="KW-1185">Reference proteome</keyword>
<sequence>MPPPPTTKRLPAAQDFPSAITVTITPPPPGHPPTNVLLLLHGLGDTHAPFARLGAQMSLPETACIAVRAPAPLPFDLGGFHWGDDVLFDERTGDMDPDAGFKTAARLLLDDVVRGVLVQKCGYALRDVVLFGFAQGGMAALQVAAELGKADGEQELGGVVSVGGAVPAGASLSEGSTKKFKTPVLLCKAARGSSVSDSAVKRLKDSFEFAEVKDWKRVGDGMPSNRDEMLPIMQFFARRLKSMKGVPQGAVEIS</sequence>
<organism evidence="3 4">
    <name type="scientific">Lasiodiplodia theobromae</name>
    <dbReference type="NCBI Taxonomy" id="45133"/>
    <lineage>
        <taxon>Eukaryota</taxon>
        <taxon>Fungi</taxon>
        <taxon>Dikarya</taxon>
        <taxon>Ascomycota</taxon>
        <taxon>Pezizomycotina</taxon>
        <taxon>Dothideomycetes</taxon>
        <taxon>Dothideomycetes incertae sedis</taxon>
        <taxon>Botryosphaeriales</taxon>
        <taxon>Botryosphaeriaceae</taxon>
        <taxon>Lasiodiplodia</taxon>
    </lineage>
</organism>
<reference evidence="3 4" key="1">
    <citation type="journal article" date="2019" name="Sci. Rep.">
        <title>A multi-omics analysis of the grapevine pathogen Lasiodiplodia theobromae reveals that temperature affects the expression of virulence- and pathogenicity-related genes.</title>
        <authorList>
            <person name="Felix C."/>
            <person name="Meneses R."/>
            <person name="Goncalves M.F.M."/>
            <person name="Tilleman L."/>
            <person name="Duarte A.S."/>
            <person name="Jorrin-Novo J.V."/>
            <person name="Van de Peer Y."/>
            <person name="Deforce D."/>
            <person name="Van Nieuwerburgh F."/>
            <person name="Esteves A.C."/>
            <person name="Alves A."/>
        </authorList>
    </citation>
    <scope>NUCLEOTIDE SEQUENCE [LARGE SCALE GENOMIC DNA]</scope>
    <source>
        <strain evidence="3 4">LA-SOL3</strain>
    </source>
</reference>
<dbReference type="Pfam" id="PF02230">
    <property type="entry name" value="Abhydrolase_2"/>
    <property type="match status" value="1"/>
</dbReference>
<dbReference type="GO" id="GO:0008474">
    <property type="term" value="F:palmitoyl-(protein) hydrolase activity"/>
    <property type="evidence" value="ECO:0007669"/>
    <property type="project" value="TreeGrafter"/>
</dbReference>
<dbReference type="GO" id="GO:0005737">
    <property type="term" value="C:cytoplasm"/>
    <property type="evidence" value="ECO:0007669"/>
    <property type="project" value="TreeGrafter"/>
</dbReference>
<dbReference type="Gene3D" id="3.40.50.1820">
    <property type="entry name" value="alpha/beta hydrolase"/>
    <property type="match status" value="1"/>
</dbReference>
<evidence type="ECO:0000256" key="1">
    <source>
        <dbReference type="ARBA" id="ARBA00006499"/>
    </source>
</evidence>
<dbReference type="OrthoDB" id="437457at2759"/>
<protein>
    <submittedName>
        <fullName evidence="3">Putative hydrolase</fullName>
    </submittedName>
</protein>
<comment type="similarity">
    <text evidence="1">Belongs to the AB hydrolase superfamily. AB hydrolase 2 family.</text>
</comment>
<feature type="domain" description="Phospholipase/carboxylesterase/thioesterase" evidence="2">
    <location>
        <begin position="29"/>
        <end position="230"/>
    </location>
</feature>
<gene>
    <name evidence="3" type="ORF">DBV05_g3109</name>
</gene>
<name>A0A5N5DMR0_9PEZI</name>
<evidence type="ECO:0000313" key="4">
    <source>
        <dbReference type="Proteomes" id="UP000325902"/>
    </source>
</evidence>
<evidence type="ECO:0000313" key="3">
    <source>
        <dbReference type="EMBL" id="KAB2578192.1"/>
    </source>
</evidence>
<dbReference type="PANTHER" id="PTHR10655">
    <property type="entry name" value="LYSOPHOSPHOLIPASE-RELATED"/>
    <property type="match status" value="1"/>
</dbReference>
<dbReference type="Proteomes" id="UP000325902">
    <property type="component" value="Unassembled WGS sequence"/>
</dbReference>
<dbReference type="GO" id="GO:0052689">
    <property type="term" value="F:carboxylic ester hydrolase activity"/>
    <property type="evidence" value="ECO:0007669"/>
    <property type="project" value="TreeGrafter"/>
</dbReference>